<feature type="compositionally biased region" description="Polar residues" evidence="1">
    <location>
        <begin position="32"/>
        <end position="60"/>
    </location>
</feature>
<feature type="compositionally biased region" description="Acidic residues" evidence="1">
    <location>
        <begin position="253"/>
        <end position="263"/>
    </location>
</feature>
<feature type="compositionally biased region" description="Acidic residues" evidence="1">
    <location>
        <begin position="277"/>
        <end position="288"/>
    </location>
</feature>
<feature type="compositionally biased region" description="Basic and acidic residues" evidence="1">
    <location>
        <begin position="115"/>
        <end position="127"/>
    </location>
</feature>
<evidence type="ECO:0000256" key="1">
    <source>
        <dbReference type="SAM" id="MobiDB-lite"/>
    </source>
</evidence>
<dbReference type="GO" id="GO:0006310">
    <property type="term" value="P:DNA recombination"/>
    <property type="evidence" value="ECO:0007669"/>
    <property type="project" value="TreeGrafter"/>
</dbReference>
<feature type="region of interest" description="Disordered" evidence="1">
    <location>
        <begin position="214"/>
        <end position="290"/>
    </location>
</feature>
<protein>
    <submittedName>
        <fullName evidence="2">Meiosis protein</fullName>
    </submittedName>
</protein>
<gene>
    <name evidence="2" type="ORF">B0H63DRAFT_458682</name>
</gene>
<evidence type="ECO:0000313" key="2">
    <source>
        <dbReference type="EMBL" id="KAK3393634.1"/>
    </source>
</evidence>
<sequence>MSSTQTPGPAAKRRRVDAANAALRKPFRSPMISRQQKTQDGPTPESDLTPSTPRLATSIKTPGVASAGRGGPTPWPATPTAAATRYAGSPSRSIDAVLKRSSRGSISSASAVTTTHDRRVGDGKDTAADDEDGDLLSRVRKAQRQRNMHLVELRRELDMVRQAGRIERQSRAKDPNAAIDLELRQLIEKWKIANRQAAEDLFELIKGRVRDMGGAKAWRETRRQQQEYFRQDFGDGSEAPRRDHERDCREECGCEDEDEDDQNEIGREEAQKRREQEEEEEDDNDEESGFTMVMMLKSLNIDPEILSYDPAEDKWRD</sequence>
<dbReference type="EMBL" id="JAULSW010000001">
    <property type="protein sequence ID" value="KAK3393634.1"/>
    <property type="molecule type" value="Genomic_DNA"/>
</dbReference>
<dbReference type="AlphaFoldDB" id="A0AAE0P5G4"/>
<evidence type="ECO:0000313" key="3">
    <source>
        <dbReference type="Proteomes" id="UP001285441"/>
    </source>
</evidence>
<feature type="region of interest" description="Disordered" evidence="1">
    <location>
        <begin position="298"/>
        <end position="317"/>
    </location>
</feature>
<feature type="compositionally biased region" description="Low complexity" evidence="1">
    <location>
        <begin position="78"/>
        <end position="88"/>
    </location>
</feature>
<reference evidence="2" key="1">
    <citation type="journal article" date="2023" name="Mol. Phylogenet. Evol.">
        <title>Genome-scale phylogeny and comparative genomics of the fungal order Sordariales.</title>
        <authorList>
            <person name="Hensen N."/>
            <person name="Bonometti L."/>
            <person name="Westerberg I."/>
            <person name="Brannstrom I.O."/>
            <person name="Guillou S."/>
            <person name="Cros-Aarteil S."/>
            <person name="Calhoun S."/>
            <person name="Haridas S."/>
            <person name="Kuo A."/>
            <person name="Mondo S."/>
            <person name="Pangilinan J."/>
            <person name="Riley R."/>
            <person name="LaButti K."/>
            <person name="Andreopoulos B."/>
            <person name="Lipzen A."/>
            <person name="Chen C."/>
            <person name="Yan M."/>
            <person name="Daum C."/>
            <person name="Ng V."/>
            <person name="Clum A."/>
            <person name="Steindorff A."/>
            <person name="Ohm R.A."/>
            <person name="Martin F."/>
            <person name="Silar P."/>
            <person name="Natvig D.O."/>
            <person name="Lalanne C."/>
            <person name="Gautier V."/>
            <person name="Ament-Velasquez S.L."/>
            <person name="Kruys A."/>
            <person name="Hutchinson M.I."/>
            <person name="Powell A.J."/>
            <person name="Barry K."/>
            <person name="Miller A.N."/>
            <person name="Grigoriev I.V."/>
            <person name="Debuchy R."/>
            <person name="Gladieux P."/>
            <person name="Hiltunen Thoren M."/>
            <person name="Johannesson H."/>
        </authorList>
    </citation>
    <scope>NUCLEOTIDE SEQUENCE</scope>
    <source>
        <strain evidence="2">CBS 232.78</strain>
    </source>
</reference>
<dbReference type="PANTHER" id="PTHR28527:SF1">
    <property type="entry name" value="SWI5-DEPENDENT RECOMBINATION DNA REPAIR PROTEIN 1"/>
    <property type="match status" value="1"/>
</dbReference>
<comment type="caution">
    <text evidence="2">The sequence shown here is derived from an EMBL/GenBank/DDBJ whole genome shotgun (WGS) entry which is preliminary data.</text>
</comment>
<accession>A0AAE0P5G4</accession>
<dbReference type="Gene3D" id="6.10.140.1020">
    <property type="match status" value="2"/>
</dbReference>
<organism evidence="2 3">
    <name type="scientific">Podospora didyma</name>
    <dbReference type="NCBI Taxonomy" id="330526"/>
    <lineage>
        <taxon>Eukaryota</taxon>
        <taxon>Fungi</taxon>
        <taxon>Dikarya</taxon>
        <taxon>Ascomycota</taxon>
        <taxon>Pezizomycotina</taxon>
        <taxon>Sordariomycetes</taxon>
        <taxon>Sordariomycetidae</taxon>
        <taxon>Sordariales</taxon>
        <taxon>Podosporaceae</taxon>
        <taxon>Podospora</taxon>
    </lineage>
</organism>
<name>A0AAE0P5G4_9PEZI</name>
<proteinExistence type="predicted"/>
<feature type="region of interest" description="Disordered" evidence="1">
    <location>
        <begin position="1"/>
        <end position="134"/>
    </location>
</feature>
<dbReference type="Proteomes" id="UP001285441">
    <property type="component" value="Unassembled WGS sequence"/>
</dbReference>
<feature type="compositionally biased region" description="Basic and acidic residues" evidence="1">
    <location>
        <begin position="214"/>
        <end position="252"/>
    </location>
</feature>
<keyword evidence="3" id="KW-1185">Reference proteome</keyword>
<feature type="compositionally biased region" description="Basic and acidic residues" evidence="1">
    <location>
        <begin position="264"/>
        <end position="276"/>
    </location>
</feature>
<reference evidence="2" key="2">
    <citation type="submission" date="2023-06" db="EMBL/GenBank/DDBJ databases">
        <authorList>
            <consortium name="Lawrence Berkeley National Laboratory"/>
            <person name="Haridas S."/>
            <person name="Hensen N."/>
            <person name="Bonometti L."/>
            <person name="Westerberg I."/>
            <person name="Brannstrom I.O."/>
            <person name="Guillou S."/>
            <person name="Cros-Aarteil S."/>
            <person name="Calhoun S."/>
            <person name="Kuo A."/>
            <person name="Mondo S."/>
            <person name="Pangilinan J."/>
            <person name="Riley R."/>
            <person name="LaButti K."/>
            <person name="Andreopoulos B."/>
            <person name="Lipzen A."/>
            <person name="Chen C."/>
            <person name="Yanf M."/>
            <person name="Daum C."/>
            <person name="Ng V."/>
            <person name="Clum A."/>
            <person name="Steindorff A."/>
            <person name="Ohm R."/>
            <person name="Martin F."/>
            <person name="Silar P."/>
            <person name="Natvig D."/>
            <person name="Lalanne C."/>
            <person name="Gautier V."/>
            <person name="Ament-velasquez S.L."/>
            <person name="Kruys A."/>
            <person name="Hutchinson M.I."/>
            <person name="Powell A.J."/>
            <person name="Barry K."/>
            <person name="Miller A.N."/>
            <person name="Grigoriev I.V."/>
            <person name="Debuchy R."/>
            <person name="Gladieux P."/>
            <person name="Thoren M.H."/>
            <person name="Johannesson H."/>
        </authorList>
    </citation>
    <scope>NUCLEOTIDE SEQUENCE</scope>
    <source>
        <strain evidence="2">CBS 232.78</strain>
    </source>
</reference>
<dbReference type="PANTHER" id="PTHR28527">
    <property type="entry name" value="MATING-TYPE SWITCHING PROTEIN SWI2-RELATED"/>
    <property type="match status" value="1"/>
</dbReference>